<gene>
    <name evidence="1" type="ORF">C0081_12990</name>
</gene>
<accession>A0A2N5XR62</accession>
<dbReference type="Pfam" id="PF09550">
    <property type="entry name" value="Phage_TAC_6"/>
    <property type="match status" value="1"/>
</dbReference>
<dbReference type="EMBL" id="PKUQ01000022">
    <property type="protein sequence ID" value="PLW76955.1"/>
    <property type="molecule type" value="Genomic_DNA"/>
</dbReference>
<protein>
    <submittedName>
        <fullName evidence="1">Phage tail assembly chaperone</fullName>
    </submittedName>
</protein>
<dbReference type="AlphaFoldDB" id="A0A2N5XR62"/>
<sequence>MQSLGWAPQTVWGVTPKELLSAIGASPATSAQPSRNALAQLCEAFPDSHSTGASTTNSF</sequence>
<name>A0A2N5XR62_9HYPH</name>
<dbReference type="InterPro" id="IPR019056">
    <property type="entry name" value="Phage_TAC_6"/>
</dbReference>
<comment type="caution">
    <text evidence="1">The sequence shown here is derived from an EMBL/GenBank/DDBJ whole genome shotgun (WGS) entry which is preliminary data.</text>
</comment>
<keyword evidence="2" id="KW-1185">Reference proteome</keyword>
<proteinExistence type="predicted"/>
<evidence type="ECO:0000313" key="2">
    <source>
        <dbReference type="Proteomes" id="UP000234881"/>
    </source>
</evidence>
<organism evidence="1 2">
    <name type="scientific">Cohaesibacter celericrescens</name>
    <dbReference type="NCBI Taxonomy" id="2067669"/>
    <lineage>
        <taxon>Bacteria</taxon>
        <taxon>Pseudomonadati</taxon>
        <taxon>Pseudomonadota</taxon>
        <taxon>Alphaproteobacteria</taxon>
        <taxon>Hyphomicrobiales</taxon>
        <taxon>Cohaesibacteraceae</taxon>
    </lineage>
</organism>
<dbReference type="Proteomes" id="UP000234881">
    <property type="component" value="Unassembled WGS sequence"/>
</dbReference>
<reference evidence="1 2" key="1">
    <citation type="submission" date="2018-01" db="EMBL/GenBank/DDBJ databases">
        <title>The draft genome sequence of Cohaesibacter sp. H1304.</title>
        <authorList>
            <person name="Wang N.-N."/>
            <person name="Du Z.-J."/>
        </authorList>
    </citation>
    <scope>NUCLEOTIDE SEQUENCE [LARGE SCALE GENOMIC DNA]</scope>
    <source>
        <strain evidence="1 2">H1304</strain>
    </source>
</reference>
<evidence type="ECO:0000313" key="1">
    <source>
        <dbReference type="EMBL" id="PLW76955.1"/>
    </source>
</evidence>